<reference evidence="2" key="1">
    <citation type="submission" date="2018-08" db="EMBL/GenBank/DDBJ databases">
        <authorList>
            <consortium name="PulseNet: The National Subtyping Network for Foodborne Disease Surveillance"/>
            <person name="Tarr C.L."/>
            <person name="Trees E."/>
            <person name="Katz L.S."/>
            <person name="Carleton-Romer H.A."/>
            <person name="Stroika S."/>
            <person name="Kucerova Z."/>
            <person name="Roache K.F."/>
            <person name="Sabol A.L."/>
            <person name="Besser J."/>
            <person name="Gerner-Smidt P."/>
        </authorList>
    </citation>
    <scope>NUCLEOTIDE SEQUENCE</scope>
    <source>
        <strain evidence="2">PNUSAS048461</strain>
    </source>
</reference>
<dbReference type="SMART" id="SM00507">
    <property type="entry name" value="HNHc"/>
    <property type="match status" value="1"/>
</dbReference>
<feature type="domain" description="HNH nuclease" evidence="1">
    <location>
        <begin position="462"/>
        <end position="514"/>
    </location>
</feature>
<dbReference type="AlphaFoldDB" id="A0A5T5V9Q2"/>
<proteinExistence type="predicted"/>
<comment type="caution">
    <text evidence="2">The sequence shown here is derived from an EMBL/GenBank/DDBJ whole genome shotgun (WGS) entry which is preliminary data.</text>
</comment>
<gene>
    <name evidence="2" type="ORF">DXQ74_10070</name>
</gene>
<dbReference type="CDD" id="cd00085">
    <property type="entry name" value="HNHc"/>
    <property type="match status" value="1"/>
</dbReference>
<dbReference type="EMBL" id="AAGCFF010000004">
    <property type="protein sequence ID" value="EBM3260265.1"/>
    <property type="molecule type" value="Genomic_DNA"/>
</dbReference>
<evidence type="ECO:0000313" key="2">
    <source>
        <dbReference type="EMBL" id="EBM3260265.1"/>
    </source>
</evidence>
<sequence length="518" mass="57802">MASKAILVNLDAMIKRADFAAETDDETTFDTINSISVRDLNDFTAILRKPDFQRETNHWSPNQVVSMLESYVNGDLIPAVILWKSSYIFVIDGGHRLSVLKAWIEDDYGDGPLSLKYFGSEISKEQRSIADKTRKLINERVGSWSHFKQRLLDEDISATERNKIINILTRGLTIQWVKGNADKAESSFFNINMQGTPLDEVEELLLKNRHKPTSISARAVIRAGKGHRYWSAFSQDYSDKIEKAAKKLHTILFDPDLNTPIKTLDLPLGGARGVRVAIQLLIDFILIANRDQQGNPKSLDKQDDDELGATTIQSLTNAIKLAEVITGNGDGSLGLHPAVYFYGPTGRHTSPMFLGTSALIAEKLNNNDKGFFKRFTAVRSDLESILVKDKELISMIIQKNSHRARDVKYKEFLDKLIKRLELSDEVTEAELIQLAGLQGKIVAGDLASKSKKFSDDQKSKIFINAALISAIKCPICKGYLDTTKSVSYDHVIRVREGGVGSSDNGQLTHPYCNQAIKN</sequence>
<name>A0A5T5V9Q2_SALER</name>
<dbReference type="Gene3D" id="1.10.30.50">
    <property type="match status" value="1"/>
</dbReference>
<protein>
    <submittedName>
        <fullName evidence="2">DUF262 domain-containing protein</fullName>
    </submittedName>
</protein>
<dbReference type="Pfam" id="PF03235">
    <property type="entry name" value="GmrSD_N"/>
    <property type="match status" value="1"/>
</dbReference>
<accession>A0A5T5V9Q2</accession>
<organism evidence="2">
    <name type="scientific">Salmonella enterica</name>
    <name type="common">Salmonella choleraesuis</name>
    <dbReference type="NCBI Taxonomy" id="28901"/>
    <lineage>
        <taxon>Bacteria</taxon>
        <taxon>Pseudomonadati</taxon>
        <taxon>Pseudomonadota</taxon>
        <taxon>Gammaproteobacteria</taxon>
        <taxon>Enterobacterales</taxon>
        <taxon>Enterobacteriaceae</taxon>
        <taxon>Salmonella</taxon>
    </lineage>
</organism>
<dbReference type="InterPro" id="IPR004919">
    <property type="entry name" value="GmrSD_N"/>
</dbReference>
<evidence type="ECO:0000259" key="1">
    <source>
        <dbReference type="SMART" id="SM00507"/>
    </source>
</evidence>
<dbReference type="InterPro" id="IPR003615">
    <property type="entry name" value="HNH_nuc"/>
</dbReference>